<dbReference type="SMART" id="SM00220">
    <property type="entry name" value="S_TKc"/>
    <property type="match status" value="1"/>
</dbReference>
<dbReference type="InterPro" id="IPR011009">
    <property type="entry name" value="Kinase-like_dom_sf"/>
</dbReference>
<protein>
    <recommendedName>
        <fullName evidence="2">Protein kinase domain-containing protein</fullName>
    </recommendedName>
</protein>
<comment type="caution">
    <text evidence="3">The sequence shown here is derived from an EMBL/GenBank/DDBJ whole genome shotgun (WGS) entry which is preliminary data.</text>
</comment>
<accession>A0A423VAR6</accession>
<evidence type="ECO:0000313" key="4">
    <source>
        <dbReference type="Proteomes" id="UP000285146"/>
    </source>
</evidence>
<dbReference type="PANTHER" id="PTHR44167:SF24">
    <property type="entry name" value="SERINE_THREONINE-PROTEIN KINASE CHK2"/>
    <property type="match status" value="1"/>
</dbReference>
<feature type="compositionally biased region" description="Low complexity" evidence="1">
    <location>
        <begin position="336"/>
        <end position="351"/>
    </location>
</feature>
<dbReference type="GO" id="GO:0005524">
    <property type="term" value="F:ATP binding"/>
    <property type="evidence" value="ECO:0007669"/>
    <property type="project" value="InterPro"/>
</dbReference>
<dbReference type="Gene3D" id="1.10.510.10">
    <property type="entry name" value="Transferase(Phosphotransferase) domain 1"/>
    <property type="match status" value="2"/>
</dbReference>
<feature type="compositionally biased region" description="Basic and acidic residues" evidence="1">
    <location>
        <begin position="359"/>
        <end position="370"/>
    </location>
</feature>
<gene>
    <name evidence="3" type="ORF">VPNG_10350</name>
</gene>
<organism evidence="3 4">
    <name type="scientific">Cytospora leucostoma</name>
    <dbReference type="NCBI Taxonomy" id="1230097"/>
    <lineage>
        <taxon>Eukaryota</taxon>
        <taxon>Fungi</taxon>
        <taxon>Dikarya</taxon>
        <taxon>Ascomycota</taxon>
        <taxon>Pezizomycotina</taxon>
        <taxon>Sordariomycetes</taxon>
        <taxon>Sordariomycetidae</taxon>
        <taxon>Diaporthales</taxon>
        <taxon>Cytosporaceae</taxon>
        <taxon>Cytospora</taxon>
    </lineage>
</organism>
<dbReference type="Proteomes" id="UP000285146">
    <property type="component" value="Unassembled WGS sequence"/>
</dbReference>
<dbReference type="OrthoDB" id="5979581at2759"/>
<feature type="region of interest" description="Disordered" evidence="1">
    <location>
        <begin position="327"/>
        <end position="379"/>
    </location>
</feature>
<feature type="domain" description="Protein kinase" evidence="2">
    <location>
        <begin position="73"/>
        <end position="321"/>
    </location>
</feature>
<dbReference type="GO" id="GO:0044773">
    <property type="term" value="P:mitotic DNA damage checkpoint signaling"/>
    <property type="evidence" value="ECO:0007669"/>
    <property type="project" value="TreeGrafter"/>
</dbReference>
<evidence type="ECO:0000313" key="3">
    <source>
        <dbReference type="EMBL" id="ROV88034.1"/>
    </source>
</evidence>
<reference evidence="3 4" key="1">
    <citation type="submission" date="2015-09" db="EMBL/GenBank/DDBJ databases">
        <title>Host preference determinants of Valsa canker pathogens revealed by comparative genomics.</title>
        <authorList>
            <person name="Yin Z."/>
            <person name="Huang L."/>
        </authorList>
    </citation>
    <scope>NUCLEOTIDE SEQUENCE [LARGE SCALE GENOMIC DNA]</scope>
    <source>
        <strain evidence="3 4">SXYLt</strain>
    </source>
</reference>
<dbReference type="InParanoid" id="A0A423VAR6"/>
<dbReference type="GO" id="GO:0005634">
    <property type="term" value="C:nucleus"/>
    <property type="evidence" value="ECO:0007669"/>
    <property type="project" value="TreeGrafter"/>
</dbReference>
<dbReference type="AlphaFoldDB" id="A0A423VAR6"/>
<dbReference type="InterPro" id="IPR000719">
    <property type="entry name" value="Prot_kinase_dom"/>
</dbReference>
<name>A0A423VAR6_9PEZI</name>
<dbReference type="PROSITE" id="PS50011">
    <property type="entry name" value="PROTEIN_KINASE_DOM"/>
    <property type="match status" value="1"/>
</dbReference>
<dbReference type="EMBL" id="LKEB01000126">
    <property type="protein sequence ID" value="ROV88034.1"/>
    <property type="molecule type" value="Genomic_DNA"/>
</dbReference>
<sequence length="379" mass="41948">MADDSVEAAVEYVPLAYLTPENHAAQRSLMLLADRHANLPNLIENNDQLPQSNRTAKAKHRFSLSIGNPGESFNGGWVLGKGDITYSVDLRLCPPSSRYLTGPLLGTIHIHPQSGVFLLQNNSRLASIEYIEAGIVLGYQETHILFLTRNHIRFGPLDYVFDINAESEADFSLARREYMRRNIYNSIANIENSALFHQLLEGLKNLHSMGIMHRDISPKNSLILSLGPKPRAAICDFGKSKIGTTGMSRSLGPPAFIAPEDQLYTSAMGNEGGYKTVLKELASLREQGQIPEELGALLRSMLSWDPVDRPTAAQALEHEAWKGIVSCDSRPQPQQGSEMSSESVSGSGSESGMKKRMRSREMKEDTEVRRTVSRLAAWI</sequence>
<dbReference type="SUPFAM" id="SSF56112">
    <property type="entry name" value="Protein kinase-like (PK-like)"/>
    <property type="match status" value="1"/>
</dbReference>
<dbReference type="GO" id="GO:0004674">
    <property type="term" value="F:protein serine/threonine kinase activity"/>
    <property type="evidence" value="ECO:0007669"/>
    <property type="project" value="TreeGrafter"/>
</dbReference>
<keyword evidence="4" id="KW-1185">Reference proteome</keyword>
<evidence type="ECO:0000256" key="1">
    <source>
        <dbReference type="SAM" id="MobiDB-lite"/>
    </source>
</evidence>
<proteinExistence type="predicted"/>
<evidence type="ECO:0000259" key="2">
    <source>
        <dbReference type="PROSITE" id="PS50011"/>
    </source>
</evidence>
<dbReference type="PANTHER" id="PTHR44167">
    <property type="entry name" value="OVARIAN-SPECIFIC SERINE/THREONINE-PROTEIN KINASE LOK-RELATED"/>
    <property type="match status" value="1"/>
</dbReference>
<dbReference type="STRING" id="1230097.A0A423VAR6"/>
<dbReference type="Pfam" id="PF00069">
    <property type="entry name" value="Pkinase"/>
    <property type="match status" value="1"/>
</dbReference>